<dbReference type="GO" id="GO:0046872">
    <property type="term" value="F:metal ion binding"/>
    <property type="evidence" value="ECO:0007669"/>
    <property type="project" value="UniProtKB-KW"/>
</dbReference>
<keyword evidence="2" id="KW-0479">Metal-binding</keyword>
<keyword evidence="3" id="KW-0408">Iron</keyword>
<protein>
    <recommendedName>
        <fullName evidence="6">Phytanoyl-CoA dioxygenase</fullName>
    </recommendedName>
</protein>
<organism evidence="5">
    <name type="scientific">Attheya septentrionalis</name>
    <dbReference type="NCBI Taxonomy" id="420275"/>
    <lineage>
        <taxon>Eukaryota</taxon>
        <taxon>Sar</taxon>
        <taxon>Stramenopiles</taxon>
        <taxon>Ochrophyta</taxon>
        <taxon>Bacillariophyta</taxon>
        <taxon>Coscinodiscophyceae</taxon>
        <taxon>Chaetocerotophycidae</taxon>
        <taxon>Chaetocerotales</taxon>
        <taxon>Attheyaceae</taxon>
        <taxon>Attheya</taxon>
    </lineage>
</organism>
<dbReference type="EMBL" id="HBHQ01029378">
    <property type="protein sequence ID" value="CAD9828096.1"/>
    <property type="molecule type" value="Transcribed_RNA"/>
</dbReference>
<feature type="signal peptide" evidence="4">
    <location>
        <begin position="1"/>
        <end position="21"/>
    </location>
</feature>
<dbReference type="AlphaFoldDB" id="A0A7S2XUH4"/>
<name>A0A7S2XUH4_9STRA</name>
<evidence type="ECO:0008006" key="6">
    <source>
        <dbReference type="Google" id="ProtNLM"/>
    </source>
</evidence>
<evidence type="ECO:0000313" key="5">
    <source>
        <dbReference type="EMBL" id="CAD9828096.1"/>
    </source>
</evidence>
<evidence type="ECO:0000256" key="1">
    <source>
        <dbReference type="ARBA" id="ARBA00001962"/>
    </source>
</evidence>
<accession>A0A7S2XUH4</accession>
<sequence length="397" mass="43865">MSRRIATFLMILTLSTQRIFAAAAFSSSKKNFVGGRNARFASILTSRSPQTSYSLNKSPLTPRNLSTMAVDGIADVKGSTSGHREYPLEMTEDERYLFDLNGYLIIRGVLTPEEVKEATDSITKRQEDMTERKEKALRNAVPGTALYGTGPGRKDLGGVLEWGEDSKVFKSILAHPRLVPLFHGILGKGYRMDHMPFVIAQDMGAEGFQLHGGTVDCVSGEYNPYLAYTCHHGMIRSALMGCNVILTDHNAGDGGFCVVPGSHKSNFKMPPGMVDGEAYQEFIRQVTTKAGDVVLFSEGTVHGAMAWTNPDVQRRVCLYRFSPATNVYARSYFGNEGGGWPKAMYEGMTDAQKAVLEPPYANRLDRPNINSDLSVEITTRGARKKQHDQEIFGTKYF</sequence>
<feature type="chain" id="PRO_5031469571" description="Phytanoyl-CoA dioxygenase" evidence="4">
    <location>
        <begin position="22"/>
        <end position="397"/>
    </location>
</feature>
<evidence type="ECO:0000256" key="2">
    <source>
        <dbReference type="ARBA" id="ARBA00022723"/>
    </source>
</evidence>
<dbReference type="SUPFAM" id="SSF51197">
    <property type="entry name" value="Clavaminate synthase-like"/>
    <property type="match status" value="1"/>
</dbReference>
<dbReference type="InterPro" id="IPR008775">
    <property type="entry name" value="Phytyl_CoA_dOase-like"/>
</dbReference>
<dbReference type="PANTHER" id="PTHR20883:SF15">
    <property type="entry name" value="PHYTANOYL-COA DIOXYGENASE DOMAIN-CONTAINING PROTEIN 1"/>
    <property type="match status" value="1"/>
</dbReference>
<dbReference type="PANTHER" id="PTHR20883">
    <property type="entry name" value="PHYTANOYL-COA DIOXYGENASE DOMAIN CONTAINING 1"/>
    <property type="match status" value="1"/>
</dbReference>
<comment type="cofactor">
    <cofactor evidence="1">
        <name>Fe cation</name>
        <dbReference type="ChEBI" id="CHEBI:24875"/>
    </cofactor>
</comment>
<reference evidence="5" key="1">
    <citation type="submission" date="2021-01" db="EMBL/GenBank/DDBJ databases">
        <authorList>
            <person name="Corre E."/>
            <person name="Pelletier E."/>
            <person name="Niang G."/>
            <person name="Scheremetjew M."/>
            <person name="Finn R."/>
            <person name="Kale V."/>
            <person name="Holt S."/>
            <person name="Cochrane G."/>
            <person name="Meng A."/>
            <person name="Brown T."/>
            <person name="Cohen L."/>
        </authorList>
    </citation>
    <scope>NUCLEOTIDE SEQUENCE</scope>
    <source>
        <strain evidence="5">CCMP2084</strain>
    </source>
</reference>
<keyword evidence="4" id="KW-0732">Signal</keyword>
<evidence type="ECO:0000256" key="4">
    <source>
        <dbReference type="SAM" id="SignalP"/>
    </source>
</evidence>
<dbReference type="Pfam" id="PF05721">
    <property type="entry name" value="PhyH"/>
    <property type="match status" value="1"/>
</dbReference>
<dbReference type="Gene3D" id="2.60.120.620">
    <property type="entry name" value="q2cbj1_9rhob like domain"/>
    <property type="match status" value="1"/>
</dbReference>
<evidence type="ECO:0000256" key="3">
    <source>
        <dbReference type="ARBA" id="ARBA00023004"/>
    </source>
</evidence>
<proteinExistence type="predicted"/>
<gene>
    <name evidence="5" type="ORF">ASEP1449_LOCUS19931</name>
</gene>